<reference evidence="1 2" key="2">
    <citation type="journal article" date="2010" name="Stand. Genomic Sci.">
        <title>Complete genome sequence of Chitinophaga pinensis type strain (UQM 2034).</title>
        <authorList>
            <person name="Glavina Del Rio T."/>
            <person name="Abt B."/>
            <person name="Spring S."/>
            <person name="Lapidus A."/>
            <person name="Nolan M."/>
            <person name="Tice H."/>
            <person name="Copeland A."/>
            <person name="Cheng J.F."/>
            <person name="Chen F."/>
            <person name="Bruce D."/>
            <person name="Goodwin L."/>
            <person name="Pitluck S."/>
            <person name="Ivanova N."/>
            <person name="Mavromatis K."/>
            <person name="Mikhailova N."/>
            <person name="Pati A."/>
            <person name="Chen A."/>
            <person name="Palaniappan K."/>
            <person name="Land M."/>
            <person name="Hauser L."/>
            <person name="Chang Y.J."/>
            <person name="Jeffries C.D."/>
            <person name="Chain P."/>
            <person name="Saunders E."/>
            <person name="Detter J.C."/>
            <person name="Brettin T."/>
            <person name="Rohde M."/>
            <person name="Goker M."/>
            <person name="Bristow J."/>
            <person name="Eisen J.A."/>
            <person name="Markowitz V."/>
            <person name="Hugenholtz P."/>
            <person name="Kyrpides N.C."/>
            <person name="Klenk H.P."/>
            <person name="Lucas S."/>
        </authorList>
    </citation>
    <scope>NUCLEOTIDE SEQUENCE [LARGE SCALE GENOMIC DNA]</scope>
    <source>
        <strain evidence="2">ATCC 43595 / DSM 2588 / LMG 13176 / NBRC 15968 / NCIMB 11800 / UQM 2034</strain>
    </source>
</reference>
<dbReference type="Proteomes" id="UP000002215">
    <property type="component" value="Chromosome"/>
</dbReference>
<dbReference type="EMBL" id="CP001699">
    <property type="protein sequence ID" value="ACU61821.1"/>
    <property type="molecule type" value="Genomic_DNA"/>
</dbReference>
<dbReference type="OrthoDB" id="676604at2"/>
<proteinExistence type="predicted"/>
<dbReference type="AlphaFoldDB" id="A0A979GWK4"/>
<evidence type="ECO:0000313" key="1">
    <source>
        <dbReference type="EMBL" id="ACU61821.1"/>
    </source>
</evidence>
<name>A0A979GWK4_CHIPD</name>
<sequence length="95" mass="10578">MAKTKNPLFTGYKLSSGASDKQFVVKKRRGTAIISKYPDMSNVVPSDLQKTERSRFAAAIKYAKSIVHDPVLKANYKRHPGSTVYHSAIKDYLGC</sequence>
<accession>A0A979GWK4</accession>
<organism evidence="1 2">
    <name type="scientific">Chitinophaga pinensis (strain ATCC 43595 / DSM 2588 / LMG 13176 / NBRC 15968 / NCIMB 11800 / UQM 2034)</name>
    <dbReference type="NCBI Taxonomy" id="485918"/>
    <lineage>
        <taxon>Bacteria</taxon>
        <taxon>Pseudomonadati</taxon>
        <taxon>Bacteroidota</taxon>
        <taxon>Chitinophagia</taxon>
        <taxon>Chitinophagales</taxon>
        <taxon>Chitinophagaceae</taxon>
        <taxon>Chitinophaga</taxon>
    </lineage>
</organism>
<gene>
    <name evidence="1" type="ordered locus">Cpin_4374</name>
</gene>
<protein>
    <submittedName>
        <fullName evidence="1">Uncharacterized protein</fullName>
    </submittedName>
</protein>
<reference evidence="2" key="1">
    <citation type="submission" date="2009-08" db="EMBL/GenBank/DDBJ databases">
        <title>The complete genome of Chitinophaga pinensis DSM 2588.</title>
        <authorList>
            <consortium name="US DOE Joint Genome Institute (JGI-PGF)"/>
            <person name="Lucas S."/>
            <person name="Copeland A."/>
            <person name="Lapidus A."/>
            <person name="Glavina del Rio T."/>
            <person name="Dalin E."/>
            <person name="Tice H."/>
            <person name="Bruce D."/>
            <person name="Goodwin L."/>
            <person name="Pitluck S."/>
            <person name="Kyrpides N."/>
            <person name="Mavromatis K."/>
            <person name="Ivanova N."/>
            <person name="Mikhailova N."/>
            <person name="Sims D."/>
            <person name="Meinche L."/>
            <person name="Brettin T."/>
            <person name="Detter J.C."/>
            <person name="Han C."/>
            <person name="Larimer F."/>
            <person name="Land M."/>
            <person name="Hauser L."/>
            <person name="Markowitz V."/>
            <person name="Cheng J.-F."/>
            <person name="Hugenholtz P."/>
            <person name="Woyke T."/>
            <person name="Wu D."/>
            <person name="Spring S."/>
            <person name="Klenk H.-P."/>
            <person name="Eisen J.A."/>
        </authorList>
    </citation>
    <scope>NUCLEOTIDE SEQUENCE [LARGE SCALE GENOMIC DNA]</scope>
    <source>
        <strain evidence="2">ATCC 43595 / DSM 2588 / LMG 13176 / NBRC 15968 / NCIMB 11800 / UQM 2034</strain>
    </source>
</reference>
<evidence type="ECO:0000313" key="2">
    <source>
        <dbReference type="Proteomes" id="UP000002215"/>
    </source>
</evidence>
<dbReference type="KEGG" id="cpi:Cpin_4374"/>
<dbReference type="RefSeq" id="WP_012791989.1">
    <property type="nucleotide sequence ID" value="NC_013132.1"/>
</dbReference>